<gene>
    <name evidence="3" type="ORF">ACFSQ6_09185</name>
</gene>
<accession>A0ABW5UFC9</accession>
<feature type="chain" id="PRO_5046126646" evidence="2">
    <location>
        <begin position="20"/>
        <end position="176"/>
    </location>
</feature>
<evidence type="ECO:0000256" key="1">
    <source>
        <dbReference type="SAM" id="Phobius"/>
    </source>
</evidence>
<feature type="transmembrane region" description="Helical" evidence="1">
    <location>
        <begin position="117"/>
        <end position="134"/>
    </location>
</feature>
<proteinExistence type="predicted"/>
<feature type="signal peptide" evidence="2">
    <location>
        <begin position="1"/>
        <end position="19"/>
    </location>
</feature>
<keyword evidence="1" id="KW-0472">Membrane</keyword>
<dbReference type="EMBL" id="JBHUMB010000008">
    <property type="protein sequence ID" value="MFD2743571.1"/>
    <property type="molecule type" value="Genomic_DNA"/>
</dbReference>
<evidence type="ECO:0000313" key="4">
    <source>
        <dbReference type="Proteomes" id="UP001597418"/>
    </source>
</evidence>
<keyword evidence="1" id="KW-0812">Transmembrane</keyword>
<keyword evidence="1" id="KW-1133">Transmembrane helix</keyword>
<sequence length="176" mass="19988">MIRFFILILFLLSCGHLFAQPQVIADFLVKENLSQNGKLAIIAVDTTERADDKIRGNFLFSVNGFQQNLRFTDGVAVVADPIESSTFVFFKHKNRETEIGKFYFIRKTEKGLSPYKVNALTLVLLPLIILLIAYAFKRLLVVFVAIAVIYVYLHFSKGLDVSQLIDSFFFGLRGLL</sequence>
<reference evidence="4" key="1">
    <citation type="journal article" date="2019" name="Int. J. Syst. Evol. Microbiol.">
        <title>The Global Catalogue of Microorganisms (GCM) 10K type strain sequencing project: providing services to taxonomists for standard genome sequencing and annotation.</title>
        <authorList>
            <consortium name="The Broad Institute Genomics Platform"/>
            <consortium name="The Broad Institute Genome Sequencing Center for Infectious Disease"/>
            <person name="Wu L."/>
            <person name="Ma J."/>
        </authorList>
    </citation>
    <scope>NUCLEOTIDE SEQUENCE [LARGE SCALE GENOMIC DNA]</scope>
    <source>
        <strain evidence="4">KCTC 42247</strain>
    </source>
</reference>
<name>A0ABW5UFC9_9SPHI</name>
<evidence type="ECO:0000256" key="2">
    <source>
        <dbReference type="SAM" id="SignalP"/>
    </source>
</evidence>
<organism evidence="3 4">
    <name type="scientific">Sphingobacterium populi</name>
    <dbReference type="NCBI Taxonomy" id="1812824"/>
    <lineage>
        <taxon>Bacteria</taxon>
        <taxon>Pseudomonadati</taxon>
        <taxon>Bacteroidota</taxon>
        <taxon>Sphingobacteriia</taxon>
        <taxon>Sphingobacteriales</taxon>
        <taxon>Sphingobacteriaceae</taxon>
        <taxon>Sphingobacterium</taxon>
    </lineage>
</organism>
<keyword evidence="4" id="KW-1185">Reference proteome</keyword>
<keyword evidence="2" id="KW-0732">Signal</keyword>
<feature type="transmembrane region" description="Helical" evidence="1">
    <location>
        <begin position="139"/>
        <end position="155"/>
    </location>
</feature>
<evidence type="ECO:0000313" key="3">
    <source>
        <dbReference type="EMBL" id="MFD2743571.1"/>
    </source>
</evidence>
<protein>
    <submittedName>
        <fullName evidence="3">Uncharacterized protein</fullName>
    </submittedName>
</protein>
<comment type="caution">
    <text evidence="3">The sequence shown here is derived from an EMBL/GenBank/DDBJ whole genome shotgun (WGS) entry which is preliminary data.</text>
</comment>
<dbReference type="RefSeq" id="WP_066757942.1">
    <property type="nucleotide sequence ID" value="NZ_JBHUMB010000008.1"/>
</dbReference>
<dbReference type="Proteomes" id="UP001597418">
    <property type="component" value="Unassembled WGS sequence"/>
</dbReference>